<name>A0A1C3DI33_PHODD</name>
<gene>
    <name evidence="1" type="ORF">F6450_19685</name>
</gene>
<dbReference type="AlphaFoldDB" id="A0A1C3DI33"/>
<dbReference type="RefSeq" id="WP_005304253.1">
    <property type="nucleotide sequence ID" value="NZ_AP026781.1"/>
</dbReference>
<evidence type="ECO:0000313" key="2">
    <source>
        <dbReference type="Proteomes" id="UP000480943"/>
    </source>
</evidence>
<protein>
    <submittedName>
        <fullName evidence="1">Uncharacterized protein</fullName>
    </submittedName>
</protein>
<sequence length="116" mass="13603">MQQNEFEVLVKELAQKETITDVLNALSAVEEEEIAQAAEDLKGHFCLAEIEGEKRIYHVFTQENEAGEEQEFVEWVMNEGEEMLKFAAWFFYTNFEIKQRDTYQAAGRTYQQPKRA</sequence>
<dbReference type="KEGG" id="pds:CAY62_17505"/>
<accession>A0A1C3DI33</accession>
<dbReference type="GeneID" id="93399262"/>
<evidence type="ECO:0000313" key="1">
    <source>
        <dbReference type="EMBL" id="KAB1174248.1"/>
    </source>
</evidence>
<proteinExistence type="predicted"/>
<comment type="caution">
    <text evidence="1">The sequence shown here is derived from an EMBL/GenBank/DDBJ whole genome shotgun (WGS) entry which is preliminary data.</text>
</comment>
<reference evidence="1 2" key="1">
    <citation type="submission" date="2019-09" db="EMBL/GenBank/DDBJ databases">
        <title>Photobacterium damselae subsp. damselae CDC-2227-81, a human clinical isolate.</title>
        <authorList>
            <person name="Osorio C.R."/>
        </authorList>
    </citation>
    <scope>NUCLEOTIDE SEQUENCE [LARGE SCALE GENOMIC DNA]</scope>
    <source>
        <strain evidence="1 2">CDC-2227-81</strain>
    </source>
</reference>
<dbReference type="EMBL" id="VZUQ01000096">
    <property type="protein sequence ID" value="KAB1174248.1"/>
    <property type="molecule type" value="Genomic_DNA"/>
</dbReference>
<dbReference type="Proteomes" id="UP000480943">
    <property type="component" value="Unassembled WGS sequence"/>
</dbReference>
<organism evidence="1 2">
    <name type="scientific">Photobacterium damselae subsp. damselae</name>
    <name type="common">Listonella damsela</name>
    <dbReference type="NCBI Taxonomy" id="85581"/>
    <lineage>
        <taxon>Bacteria</taxon>
        <taxon>Pseudomonadati</taxon>
        <taxon>Pseudomonadota</taxon>
        <taxon>Gammaproteobacteria</taxon>
        <taxon>Vibrionales</taxon>
        <taxon>Vibrionaceae</taxon>
        <taxon>Photobacterium</taxon>
    </lineage>
</organism>